<evidence type="ECO:0000313" key="3">
    <source>
        <dbReference type="Proteomes" id="UP001233999"/>
    </source>
</evidence>
<gene>
    <name evidence="2" type="ORF">L9F63_001395</name>
</gene>
<feature type="non-terminal residue" evidence="2">
    <location>
        <position position="1"/>
    </location>
</feature>
<protein>
    <submittedName>
        <fullName evidence="2">Uncharacterized protein</fullName>
    </submittedName>
</protein>
<keyword evidence="1" id="KW-0732">Signal</keyword>
<reference evidence="2" key="2">
    <citation type="submission" date="2023-05" db="EMBL/GenBank/DDBJ databases">
        <authorList>
            <person name="Fouks B."/>
        </authorList>
    </citation>
    <scope>NUCLEOTIDE SEQUENCE</scope>
    <source>
        <strain evidence="2">Stay&amp;Tobe</strain>
        <tissue evidence="2">Testes</tissue>
    </source>
</reference>
<evidence type="ECO:0000256" key="1">
    <source>
        <dbReference type="SAM" id="SignalP"/>
    </source>
</evidence>
<proteinExistence type="predicted"/>
<reference evidence="2" key="1">
    <citation type="journal article" date="2023" name="IScience">
        <title>Live-bearing cockroach genome reveals convergent evolutionary mechanisms linked to viviparity in insects and beyond.</title>
        <authorList>
            <person name="Fouks B."/>
            <person name="Harrison M.C."/>
            <person name="Mikhailova A.A."/>
            <person name="Marchal E."/>
            <person name="English S."/>
            <person name="Carruthers M."/>
            <person name="Jennings E.C."/>
            <person name="Chiamaka E.L."/>
            <person name="Frigard R.A."/>
            <person name="Pippel M."/>
            <person name="Attardo G.M."/>
            <person name="Benoit J.B."/>
            <person name="Bornberg-Bauer E."/>
            <person name="Tobe S.S."/>
        </authorList>
    </citation>
    <scope>NUCLEOTIDE SEQUENCE</scope>
    <source>
        <strain evidence="2">Stay&amp;Tobe</strain>
    </source>
</reference>
<accession>A0AAD8A448</accession>
<dbReference type="EMBL" id="JASPKZ010003848">
    <property type="protein sequence ID" value="KAJ9592056.1"/>
    <property type="molecule type" value="Genomic_DNA"/>
</dbReference>
<feature type="non-terminal residue" evidence="2">
    <location>
        <position position="55"/>
    </location>
</feature>
<sequence>SNASTILFVISASVLMRGLPGVDGCNATNLMNTSYEYNFQIWSELIHLEFFVAHV</sequence>
<feature type="chain" id="PRO_5041906008" evidence="1">
    <location>
        <begin position="25"/>
        <end position="55"/>
    </location>
</feature>
<feature type="signal peptide" evidence="1">
    <location>
        <begin position="1"/>
        <end position="24"/>
    </location>
</feature>
<dbReference type="Proteomes" id="UP001233999">
    <property type="component" value="Unassembled WGS sequence"/>
</dbReference>
<keyword evidence="3" id="KW-1185">Reference proteome</keyword>
<name>A0AAD8A448_DIPPU</name>
<organism evidence="2 3">
    <name type="scientific">Diploptera punctata</name>
    <name type="common">Pacific beetle cockroach</name>
    <dbReference type="NCBI Taxonomy" id="6984"/>
    <lineage>
        <taxon>Eukaryota</taxon>
        <taxon>Metazoa</taxon>
        <taxon>Ecdysozoa</taxon>
        <taxon>Arthropoda</taxon>
        <taxon>Hexapoda</taxon>
        <taxon>Insecta</taxon>
        <taxon>Pterygota</taxon>
        <taxon>Neoptera</taxon>
        <taxon>Polyneoptera</taxon>
        <taxon>Dictyoptera</taxon>
        <taxon>Blattodea</taxon>
        <taxon>Blaberoidea</taxon>
        <taxon>Blaberidae</taxon>
        <taxon>Diplopterinae</taxon>
        <taxon>Diploptera</taxon>
    </lineage>
</organism>
<evidence type="ECO:0000313" key="2">
    <source>
        <dbReference type="EMBL" id="KAJ9592056.1"/>
    </source>
</evidence>
<comment type="caution">
    <text evidence="2">The sequence shown here is derived from an EMBL/GenBank/DDBJ whole genome shotgun (WGS) entry which is preliminary data.</text>
</comment>
<dbReference type="AlphaFoldDB" id="A0AAD8A448"/>